<sequence>MWQSSQYGTNNLLCEILLRVILLGFVCISQIKSHPYIRQISETELLSQYKRPRLDSYVPAWATVLLIVFVPLACICIRFMATRDYVDTVQSLLAWTLALTINAVITESFKLIIGRPRPDFFWRCFPDGQIVPGLRCTGNQRDIIEGRKSFPSGHSSFSFCSLSFLSLWLYRKLGVSRRRGSSCAALVVCLVPILIASVVALSRYCDNHHHWEDVVVGSLLGAACSYFCYQQYYHPVESEWPGEPYATIDNELLSTDNDGNNSAHQVQCCTKT</sequence>
<evidence type="ECO:0000256" key="5">
    <source>
        <dbReference type="ARBA" id="ARBA00023136"/>
    </source>
</evidence>
<dbReference type="Gene3D" id="1.20.144.10">
    <property type="entry name" value="Phosphatidic acid phosphatase type 2/haloperoxidase"/>
    <property type="match status" value="1"/>
</dbReference>
<dbReference type="Pfam" id="PF01569">
    <property type="entry name" value="PAP2"/>
    <property type="match status" value="1"/>
</dbReference>
<keyword evidence="3 6" id="KW-0812">Transmembrane</keyword>
<feature type="domain" description="Phosphatidic acid phosphatase type 2/haloperoxidase" evidence="7">
    <location>
        <begin position="89"/>
        <end position="229"/>
    </location>
</feature>
<proteinExistence type="inferred from homology"/>
<evidence type="ECO:0000256" key="1">
    <source>
        <dbReference type="ARBA" id="ARBA00004141"/>
    </source>
</evidence>
<evidence type="ECO:0000256" key="2">
    <source>
        <dbReference type="ARBA" id="ARBA00008816"/>
    </source>
</evidence>
<comment type="similarity">
    <text evidence="2">Belongs to the PA-phosphatase related phosphoesterase family.</text>
</comment>
<name>A0A835GPG7_SPOEX</name>
<dbReference type="InterPro" id="IPR036938">
    <property type="entry name" value="PAP2/HPO_sf"/>
</dbReference>
<dbReference type="Proteomes" id="UP000648187">
    <property type="component" value="Unassembled WGS sequence"/>
</dbReference>
<dbReference type="PANTHER" id="PTHR10165:SF35">
    <property type="entry name" value="RE23632P"/>
    <property type="match status" value="1"/>
</dbReference>
<evidence type="ECO:0000259" key="7">
    <source>
        <dbReference type="SMART" id="SM00014"/>
    </source>
</evidence>
<evidence type="ECO:0000256" key="4">
    <source>
        <dbReference type="ARBA" id="ARBA00022989"/>
    </source>
</evidence>
<keyword evidence="5 6" id="KW-0472">Membrane</keyword>
<evidence type="ECO:0000313" key="8">
    <source>
        <dbReference type="EMBL" id="KAF9419773.1"/>
    </source>
</evidence>
<dbReference type="PANTHER" id="PTHR10165">
    <property type="entry name" value="LIPID PHOSPHATE PHOSPHATASE"/>
    <property type="match status" value="1"/>
</dbReference>
<gene>
    <name evidence="8" type="ORF">HW555_003772</name>
</gene>
<keyword evidence="4 6" id="KW-1133">Transmembrane helix</keyword>
<dbReference type="GO" id="GO:0008195">
    <property type="term" value="F:phosphatidate phosphatase activity"/>
    <property type="evidence" value="ECO:0007669"/>
    <property type="project" value="TreeGrafter"/>
</dbReference>
<feature type="transmembrane region" description="Helical" evidence="6">
    <location>
        <begin position="92"/>
        <end position="113"/>
    </location>
</feature>
<dbReference type="InterPro" id="IPR043216">
    <property type="entry name" value="PAP-like"/>
</dbReference>
<dbReference type="AlphaFoldDB" id="A0A835GPG7"/>
<dbReference type="SUPFAM" id="SSF48317">
    <property type="entry name" value="Acid phosphatase/Vanadium-dependent haloperoxidase"/>
    <property type="match status" value="1"/>
</dbReference>
<organism evidence="8 9">
    <name type="scientific">Spodoptera exigua</name>
    <name type="common">Beet armyworm</name>
    <name type="synonym">Noctua fulgens</name>
    <dbReference type="NCBI Taxonomy" id="7107"/>
    <lineage>
        <taxon>Eukaryota</taxon>
        <taxon>Metazoa</taxon>
        <taxon>Ecdysozoa</taxon>
        <taxon>Arthropoda</taxon>
        <taxon>Hexapoda</taxon>
        <taxon>Insecta</taxon>
        <taxon>Pterygota</taxon>
        <taxon>Neoptera</taxon>
        <taxon>Endopterygota</taxon>
        <taxon>Lepidoptera</taxon>
        <taxon>Glossata</taxon>
        <taxon>Ditrysia</taxon>
        <taxon>Noctuoidea</taxon>
        <taxon>Noctuidae</taxon>
        <taxon>Amphipyrinae</taxon>
        <taxon>Spodoptera</taxon>
    </lineage>
</organism>
<comment type="subcellular location">
    <subcellularLocation>
        <location evidence="1">Membrane</location>
        <topology evidence="1">Multi-pass membrane protein</topology>
    </subcellularLocation>
</comment>
<evidence type="ECO:0000256" key="3">
    <source>
        <dbReference type="ARBA" id="ARBA00022692"/>
    </source>
</evidence>
<dbReference type="GO" id="GO:0006644">
    <property type="term" value="P:phospholipid metabolic process"/>
    <property type="evidence" value="ECO:0007669"/>
    <property type="project" value="InterPro"/>
</dbReference>
<keyword evidence="9" id="KW-1185">Reference proteome</keyword>
<dbReference type="EMBL" id="JACKWZ010000039">
    <property type="protein sequence ID" value="KAF9419773.1"/>
    <property type="molecule type" value="Genomic_DNA"/>
</dbReference>
<protein>
    <recommendedName>
        <fullName evidence="7">Phosphatidic acid phosphatase type 2/haloperoxidase domain-containing protein</fullName>
    </recommendedName>
</protein>
<evidence type="ECO:0000313" key="9">
    <source>
        <dbReference type="Proteomes" id="UP000648187"/>
    </source>
</evidence>
<feature type="transmembrane region" description="Helical" evidence="6">
    <location>
        <begin position="60"/>
        <end position="80"/>
    </location>
</feature>
<accession>A0A835GPG7</accession>
<dbReference type="GO" id="GO:0016020">
    <property type="term" value="C:membrane"/>
    <property type="evidence" value="ECO:0007669"/>
    <property type="project" value="UniProtKB-SubCell"/>
</dbReference>
<comment type="caution">
    <text evidence="8">The sequence shown here is derived from an EMBL/GenBank/DDBJ whole genome shotgun (WGS) entry which is preliminary data.</text>
</comment>
<feature type="transmembrane region" description="Helical" evidence="6">
    <location>
        <begin position="182"/>
        <end position="201"/>
    </location>
</feature>
<dbReference type="InterPro" id="IPR000326">
    <property type="entry name" value="PAP2/HPO"/>
</dbReference>
<evidence type="ECO:0000256" key="6">
    <source>
        <dbReference type="SAM" id="Phobius"/>
    </source>
</evidence>
<dbReference type="GO" id="GO:0046839">
    <property type="term" value="P:phospholipid dephosphorylation"/>
    <property type="evidence" value="ECO:0007669"/>
    <property type="project" value="TreeGrafter"/>
</dbReference>
<dbReference type="SMART" id="SM00014">
    <property type="entry name" value="acidPPc"/>
    <property type="match status" value="1"/>
</dbReference>
<reference evidence="8" key="1">
    <citation type="submission" date="2020-08" db="EMBL/GenBank/DDBJ databases">
        <title>Spodoptera exigua strain:BAW_Kor-Di-RS1 Genome sequencing and assembly.</title>
        <authorList>
            <person name="Kim J."/>
            <person name="Nam H.Y."/>
            <person name="Kwon M."/>
            <person name="Choi J.H."/>
            <person name="Cho S.R."/>
            <person name="Kim G.-H."/>
        </authorList>
    </citation>
    <scope>NUCLEOTIDE SEQUENCE</scope>
    <source>
        <strain evidence="8">BAW_Kor-Di-RS1</strain>
        <tissue evidence="8">Whole-body</tissue>
    </source>
</reference>
<dbReference type="CDD" id="cd03390">
    <property type="entry name" value="PAP2_containing_1_like"/>
    <property type="match status" value="1"/>
</dbReference>